<evidence type="ECO:0000313" key="8">
    <source>
        <dbReference type="EMBL" id="QEE28895.1"/>
    </source>
</evidence>
<protein>
    <recommendedName>
        <fullName evidence="2">histidine kinase</fullName>
        <ecNumber evidence="2">2.7.13.3</ecNumber>
    </recommendedName>
</protein>
<dbReference type="PRINTS" id="PR00344">
    <property type="entry name" value="BCTRLSENSOR"/>
</dbReference>
<dbReference type="PANTHER" id="PTHR43304:SF1">
    <property type="entry name" value="PAC DOMAIN-CONTAINING PROTEIN"/>
    <property type="match status" value="1"/>
</dbReference>
<sequence length="547" mass="60398">MGIPERCNEYPAIFRNTLLMLNAGRSRCRPPQRCRQFADPIGLLEELEAMTAAIDIRAFVQGSPHPSWLVHSDGHCIYANLALEQLTGARVEPPGGTYWLDLLVDDDKPQAIHAWQESLSTGLPLRIYVRLRGARPASYTHVELIAFGHSDGPEEIWLFTALQFHPSIHQHSPLEAQLRTTLNLIPIQTWYATPAGAVVFVNEATASYLGLPQLHSLRYGEEVGGDWESHLIFIHPEDHPHARRQWAACLRQHSAGDLQVRLLEGDGGNRWFSVRAEPLKTKGGDLLYWVGINIDIDDAKRAGAALDLAKERIARASQLATIAELSAFISHEIVQPISAVVANASAALNWMSRETPDLARAKMAIEGILRDGMAVGNVVHETRALFKHQSPSRSTIQLNDLVKQVLKLLEPTLRARNIQVSADLHPGLPTTEADAIQIQQVLINLIHNASEALVPQYPHPQTITVRTLLSDDSVIVEVDDSGRGIEAPERIFDAFFTNKDERLGVGLSVSRSIAEAHGGSLIAINLKNCGARFRLSLPRNSLLIDVI</sequence>
<dbReference type="EC" id="2.7.13.3" evidence="2"/>
<dbReference type="AlphaFoldDB" id="A0A5B9ECM7"/>
<evidence type="ECO:0000256" key="5">
    <source>
        <dbReference type="ARBA" id="ARBA00022777"/>
    </source>
</evidence>
<keyword evidence="5" id="KW-0418">Kinase</keyword>
<dbReference type="Proteomes" id="UP000321820">
    <property type="component" value="Chromosome"/>
</dbReference>
<evidence type="ECO:0000259" key="6">
    <source>
        <dbReference type="PROSITE" id="PS50109"/>
    </source>
</evidence>
<dbReference type="SUPFAM" id="SSF55785">
    <property type="entry name" value="PYP-like sensor domain (PAS domain)"/>
    <property type="match status" value="2"/>
</dbReference>
<dbReference type="InterPro" id="IPR001610">
    <property type="entry name" value="PAC"/>
</dbReference>
<organism evidence="8 9">
    <name type="scientific">Terriglobus albidus</name>
    <dbReference type="NCBI Taxonomy" id="1592106"/>
    <lineage>
        <taxon>Bacteria</taxon>
        <taxon>Pseudomonadati</taxon>
        <taxon>Acidobacteriota</taxon>
        <taxon>Terriglobia</taxon>
        <taxon>Terriglobales</taxon>
        <taxon>Acidobacteriaceae</taxon>
        <taxon>Terriglobus</taxon>
    </lineage>
</organism>
<dbReference type="InterPro" id="IPR005467">
    <property type="entry name" value="His_kinase_dom"/>
</dbReference>
<evidence type="ECO:0000313" key="9">
    <source>
        <dbReference type="Proteomes" id="UP000321820"/>
    </source>
</evidence>
<feature type="domain" description="Histidine kinase" evidence="6">
    <location>
        <begin position="328"/>
        <end position="541"/>
    </location>
</feature>
<name>A0A5B9ECM7_9BACT</name>
<dbReference type="Gene3D" id="3.30.450.20">
    <property type="entry name" value="PAS domain"/>
    <property type="match status" value="2"/>
</dbReference>
<accession>A0A5B9ECM7</accession>
<dbReference type="EMBL" id="CP042806">
    <property type="protein sequence ID" value="QEE28895.1"/>
    <property type="molecule type" value="Genomic_DNA"/>
</dbReference>
<evidence type="ECO:0000256" key="3">
    <source>
        <dbReference type="ARBA" id="ARBA00022553"/>
    </source>
</evidence>
<dbReference type="Pfam" id="PF02518">
    <property type="entry name" value="HATPase_c"/>
    <property type="match status" value="1"/>
</dbReference>
<evidence type="ECO:0000256" key="4">
    <source>
        <dbReference type="ARBA" id="ARBA00022679"/>
    </source>
</evidence>
<dbReference type="InterPro" id="IPR052162">
    <property type="entry name" value="Sensor_kinase/Photoreceptor"/>
</dbReference>
<dbReference type="NCBIfam" id="TIGR00229">
    <property type="entry name" value="sensory_box"/>
    <property type="match status" value="1"/>
</dbReference>
<dbReference type="InterPro" id="IPR036890">
    <property type="entry name" value="HATPase_C_sf"/>
</dbReference>
<dbReference type="Pfam" id="PF08447">
    <property type="entry name" value="PAS_3"/>
    <property type="match status" value="1"/>
</dbReference>
<dbReference type="InterPro" id="IPR004358">
    <property type="entry name" value="Sig_transdc_His_kin-like_C"/>
</dbReference>
<dbReference type="InterPro" id="IPR000014">
    <property type="entry name" value="PAS"/>
</dbReference>
<gene>
    <name evidence="8" type="ORF">FTW19_13340</name>
</gene>
<dbReference type="SUPFAM" id="SSF55874">
    <property type="entry name" value="ATPase domain of HSP90 chaperone/DNA topoisomerase II/histidine kinase"/>
    <property type="match status" value="1"/>
</dbReference>
<dbReference type="InterPro" id="IPR000700">
    <property type="entry name" value="PAS-assoc_C"/>
</dbReference>
<dbReference type="PANTHER" id="PTHR43304">
    <property type="entry name" value="PHYTOCHROME-LIKE PROTEIN CPH1"/>
    <property type="match status" value="1"/>
</dbReference>
<dbReference type="Gene3D" id="3.30.565.10">
    <property type="entry name" value="Histidine kinase-like ATPase, C-terminal domain"/>
    <property type="match status" value="1"/>
</dbReference>
<dbReference type="KEGG" id="talb:FTW19_13340"/>
<evidence type="ECO:0000256" key="2">
    <source>
        <dbReference type="ARBA" id="ARBA00012438"/>
    </source>
</evidence>
<reference evidence="8 9" key="1">
    <citation type="submission" date="2019-08" db="EMBL/GenBank/DDBJ databases">
        <title>Complete genome sequence of Terriglobus albidus strain ORNL.</title>
        <authorList>
            <person name="Podar M."/>
        </authorList>
    </citation>
    <scope>NUCLEOTIDE SEQUENCE [LARGE SCALE GENOMIC DNA]</scope>
    <source>
        <strain evidence="8 9">ORNL</strain>
    </source>
</reference>
<dbReference type="Gene3D" id="1.10.287.130">
    <property type="match status" value="1"/>
</dbReference>
<dbReference type="PROSITE" id="PS50113">
    <property type="entry name" value="PAC"/>
    <property type="match status" value="1"/>
</dbReference>
<dbReference type="InterPro" id="IPR035965">
    <property type="entry name" value="PAS-like_dom_sf"/>
</dbReference>
<dbReference type="InterPro" id="IPR003594">
    <property type="entry name" value="HATPase_dom"/>
</dbReference>
<dbReference type="InterPro" id="IPR013655">
    <property type="entry name" value="PAS_fold_3"/>
</dbReference>
<dbReference type="SMART" id="SM00387">
    <property type="entry name" value="HATPase_c"/>
    <property type="match status" value="1"/>
</dbReference>
<evidence type="ECO:0000256" key="1">
    <source>
        <dbReference type="ARBA" id="ARBA00000085"/>
    </source>
</evidence>
<dbReference type="SMART" id="SM00086">
    <property type="entry name" value="PAC"/>
    <property type="match status" value="1"/>
</dbReference>
<feature type="domain" description="PAC" evidence="7">
    <location>
        <begin position="256"/>
        <end position="308"/>
    </location>
</feature>
<evidence type="ECO:0000259" key="7">
    <source>
        <dbReference type="PROSITE" id="PS50113"/>
    </source>
</evidence>
<keyword evidence="4" id="KW-0808">Transferase</keyword>
<dbReference type="GO" id="GO:0004673">
    <property type="term" value="F:protein histidine kinase activity"/>
    <property type="evidence" value="ECO:0007669"/>
    <property type="project" value="UniProtKB-EC"/>
</dbReference>
<dbReference type="PROSITE" id="PS50109">
    <property type="entry name" value="HIS_KIN"/>
    <property type="match status" value="1"/>
</dbReference>
<dbReference type="OrthoDB" id="111890at2"/>
<keyword evidence="9" id="KW-1185">Reference proteome</keyword>
<proteinExistence type="predicted"/>
<keyword evidence="3" id="KW-0597">Phosphoprotein</keyword>
<dbReference type="CDD" id="cd00130">
    <property type="entry name" value="PAS"/>
    <property type="match status" value="2"/>
</dbReference>
<comment type="catalytic activity">
    <reaction evidence="1">
        <text>ATP + protein L-histidine = ADP + protein N-phospho-L-histidine.</text>
        <dbReference type="EC" id="2.7.13.3"/>
    </reaction>
</comment>
<dbReference type="SMART" id="SM00091">
    <property type="entry name" value="PAS"/>
    <property type="match status" value="2"/>
</dbReference>